<gene>
    <name evidence="7" type="ORF">CHYS00102_LOCUS2083</name>
</gene>
<name>A0A7S1FM29_9STRA</name>
<dbReference type="InterPro" id="IPR004307">
    <property type="entry name" value="TspO_MBR"/>
</dbReference>
<dbReference type="Gene3D" id="1.20.1260.100">
    <property type="entry name" value="TspO/MBR protein"/>
    <property type="match status" value="1"/>
</dbReference>
<keyword evidence="5 6" id="KW-0472">Membrane</keyword>
<accession>A0A7S1FM29</accession>
<sequence length="332" mass="35957">MSIECIEKSTKYLKPQYNEATMASLTFARTPCGVLAVISALSLLHATNSFKICPSSTIGYLPFHRHTLVTPPRSFSRVTLPCDGCRSEDAPTGISLRASLADSENDKINTSDELDISALLRYVVAGIVQIGSIAGVFKLFDLSGASAVLPVPGVIAMVYFLSLKSRIFNLLDNSRPDVETKGFGDRTAPSWTPPGVFFPIMWLLIIGPLRAYSTSLIFQSNGGVLCDPTILSFMFSLSIGDIWNTINNNERRLGAAVPGVLCVLVSTLFAANQYYLVDPTAGKLLGATALWIATASALIADTWRLNKRNDGSLAPLYPAVGEANTRFFFEEK</sequence>
<protein>
    <submittedName>
        <fullName evidence="7">Uncharacterized protein</fullName>
    </submittedName>
</protein>
<dbReference type="InterPro" id="IPR038330">
    <property type="entry name" value="TspO/MBR-related_sf"/>
</dbReference>
<evidence type="ECO:0000256" key="1">
    <source>
        <dbReference type="ARBA" id="ARBA00004141"/>
    </source>
</evidence>
<feature type="transmembrane region" description="Helical" evidence="6">
    <location>
        <begin position="143"/>
        <end position="161"/>
    </location>
</feature>
<reference evidence="7" key="1">
    <citation type="submission" date="2021-01" db="EMBL/GenBank/DDBJ databases">
        <authorList>
            <person name="Corre E."/>
            <person name="Pelletier E."/>
            <person name="Niang G."/>
            <person name="Scheremetjew M."/>
            <person name="Finn R."/>
            <person name="Kale V."/>
            <person name="Holt S."/>
            <person name="Cochrane G."/>
            <person name="Meng A."/>
            <person name="Brown T."/>
            <person name="Cohen L."/>
        </authorList>
    </citation>
    <scope>NUCLEOTIDE SEQUENCE</scope>
    <source>
        <strain evidence="7">308</strain>
    </source>
</reference>
<dbReference type="GO" id="GO:0033013">
    <property type="term" value="P:tetrapyrrole metabolic process"/>
    <property type="evidence" value="ECO:0007669"/>
    <property type="project" value="UniProtKB-ARBA"/>
</dbReference>
<feature type="transmembrane region" description="Helical" evidence="6">
    <location>
        <begin position="281"/>
        <end position="300"/>
    </location>
</feature>
<organism evidence="7">
    <name type="scientific">Corethron hystrix</name>
    <dbReference type="NCBI Taxonomy" id="216773"/>
    <lineage>
        <taxon>Eukaryota</taxon>
        <taxon>Sar</taxon>
        <taxon>Stramenopiles</taxon>
        <taxon>Ochrophyta</taxon>
        <taxon>Bacillariophyta</taxon>
        <taxon>Coscinodiscophyceae</taxon>
        <taxon>Corethrophycidae</taxon>
        <taxon>Corethrales</taxon>
        <taxon>Corethraceae</taxon>
        <taxon>Corethron</taxon>
    </lineage>
</organism>
<feature type="transmembrane region" description="Helical" evidence="6">
    <location>
        <begin position="119"/>
        <end position="137"/>
    </location>
</feature>
<keyword evidence="4 6" id="KW-1133">Transmembrane helix</keyword>
<proteinExistence type="inferred from homology"/>
<dbReference type="PANTHER" id="PTHR10057:SF0">
    <property type="entry name" value="TRANSLOCATOR PROTEIN"/>
    <property type="match status" value="1"/>
</dbReference>
<dbReference type="EMBL" id="HBFR01003046">
    <property type="protein sequence ID" value="CAD8874908.1"/>
    <property type="molecule type" value="Transcribed_RNA"/>
</dbReference>
<dbReference type="Pfam" id="PF03073">
    <property type="entry name" value="TspO_MBR"/>
    <property type="match status" value="1"/>
</dbReference>
<dbReference type="GO" id="GO:0016020">
    <property type="term" value="C:membrane"/>
    <property type="evidence" value="ECO:0007669"/>
    <property type="project" value="UniProtKB-SubCell"/>
</dbReference>
<feature type="transmembrane region" description="Helical" evidence="6">
    <location>
        <begin position="253"/>
        <end position="275"/>
    </location>
</feature>
<dbReference type="PANTHER" id="PTHR10057">
    <property type="entry name" value="PERIPHERAL-TYPE BENZODIAZEPINE RECEPTOR"/>
    <property type="match status" value="1"/>
</dbReference>
<dbReference type="AlphaFoldDB" id="A0A7S1FM29"/>
<comment type="subcellular location">
    <subcellularLocation>
        <location evidence="1">Membrane</location>
        <topology evidence="1">Multi-pass membrane protein</topology>
    </subcellularLocation>
</comment>
<evidence type="ECO:0000256" key="5">
    <source>
        <dbReference type="ARBA" id="ARBA00023136"/>
    </source>
</evidence>
<comment type="similarity">
    <text evidence="2">Belongs to the TspO/BZRP family.</text>
</comment>
<keyword evidence="3 6" id="KW-0812">Transmembrane</keyword>
<dbReference type="CDD" id="cd15904">
    <property type="entry name" value="TSPO_MBR"/>
    <property type="match status" value="1"/>
</dbReference>
<evidence type="ECO:0000256" key="4">
    <source>
        <dbReference type="ARBA" id="ARBA00022989"/>
    </source>
</evidence>
<evidence type="ECO:0000256" key="6">
    <source>
        <dbReference type="SAM" id="Phobius"/>
    </source>
</evidence>
<evidence type="ECO:0000256" key="3">
    <source>
        <dbReference type="ARBA" id="ARBA00022692"/>
    </source>
</evidence>
<evidence type="ECO:0000256" key="2">
    <source>
        <dbReference type="ARBA" id="ARBA00007524"/>
    </source>
</evidence>
<evidence type="ECO:0000313" key="7">
    <source>
        <dbReference type="EMBL" id="CAD8874908.1"/>
    </source>
</evidence>